<reference evidence="1 2" key="1">
    <citation type="journal article" date="2018" name="Sci. Rep.">
        <title>Genomic signatures of local adaptation to the degree of environmental predictability in rotifers.</title>
        <authorList>
            <person name="Franch-Gras L."/>
            <person name="Hahn C."/>
            <person name="Garcia-Roger E.M."/>
            <person name="Carmona M.J."/>
            <person name="Serra M."/>
            <person name="Gomez A."/>
        </authorList>
    </citation>
    <scope>NUCLEOTIDE SEQUENCE [LARGE SCALE GENOMIC DNA]</scope>
    <source>
        <strain evidence="1">HYR1</strain>
    </source>
</reference>
<evidence type="ECO:0000313" key="1">
    <source>
        <dbReference type="EMBL" id="RMZ94906.1"/>
    </source>
</evidence>
<organism evidence="1 2">
    <name type="scientific">Brachionus plicatilis</name>
    <name type="common">Marine rotifer</name>
    <name type="synonym">Brachionus muelleri</name>
    <dbReference type="NCBI Taxonomy" id="10195"/>
    <lineage>
        <taxon>Eukaryota</taxon>
        <taxon>Metazoa</taxon>
        <taxon>Spiralia</taxon>
        <taxon>Gnathifera</taxon>
        <taxon>Rotifera</taxon>
        <taxon>Eurotatoria</taxon>
        <taxon>Monogononta</taxon>
        <taxon>Pseudotrocha</taxon>
        <taxon>Ploima</taxon>
        <taxon>Brachionidae</taxon>
        <taxon>Brachionus</taxon>
    </lineage>
</organism>
<protein>
    <submittedName>
        <fullName evidence="1">Uncharacterized protein</fullName>
    </submittedName>
</protein>
<dbReference type="EMBL" id="REGN01012736">
    <property type="protein sequence ID" value="RMZ94906.1"/>
    <property type="molecule type" value="Genomic_DNA"/>
</dbReference>
<proteinExistence type="predicted"/>
<accession>A0A3M7P740</accession>
<keyword evidence="2" id="KW-1185">Reference proteome</keyword>
<name>A0A3M7P740_BRAPC</name>
<sequence>MHSHWFADDQTVTDQLANLPWTEKTGRKGLLELAFEISLFSLGSSHILFLPHLRTAAASLFCSFSELKWTLGLGLRDKETICDLAALARNLFECMQILVFQSSLYSMSIANFFWFK</sequence>
<dbReference type="Proteomes" id="UP000276133">
    <property type="component" value="Unassembled WGS sequence"/>
</dbReference>
<dbReference type="AlphaFoldDB" id="A0A3M7P740"/>
<gene>
    <name evidence="1" type="ORF">BpHYR1_034855</name>
</gene>
<evidence type="ECO:0000313" key="2">
    <source>
        <dbReference type="Proteomes" id="UP000276133"/>
    </source>
</evidence>
<comment type="caution">
    <text evidence="1">The sequence shown here is derived from an EMBL/GenBank/DDBJ whole genome shotgun (WGS) entry which is preliminary data.</text>
</comment>